<proteinExistence type="predicted"/>
<dbReference type="InterPro" id="IPR046341">
    <property type="entry name" value="SET_dom_sf"/>
</dbReference>
<accession>A0A0S4IJS1</accession>
<organism evidence="2 3">
    <name type="scientific">Bodo saltans</name>
    <name type="common">Flagellated protozoan</name>
    <dbReference type="NCBI Taxonomy" id="75058"/>
    <lineage>
        <taxon>Eukaryota</taxon>
        <taxon>Discoba</taxon>
        <taxon>Euglenozoa</taxon>
        <taxon>Kinetoplastea</taxon>
        <taxon>Metakinetoplastina</taxon>
        <taxon>Eubodonida</taxon>
        <taxon>Bodonidae</taxon>
        <taxon>Bodo</taxon>
    </lineage>
</organism>
<evidence type="ECO:0000256" key="1">
    <source>
        <dbReference type="SAM" id="MobiDB-lite"/>
    </source>
</evidence>
<dbReference type="AlphaFoldDB" id="A0A0S4IJS1"/>
<feature type="region of interest" description="Disordered" evidence="1">
    <location>
        <begin position="182"/>
        <end position="203"/>
    </location>
</feature>
<feature type="compositionally biased region" description="Low complexity" evidence="1">
    <location>
        <begin position="8"/>
        <end position="70"/>
    </location>
</feature>
<feature type="non-terminal residue" evidence="2">
    <location>
        <position position="358"/>
    </location>
</feature>
<sequence length="358" mass="38766">MRRVPRRSTICTTLLSSSTMTSRCNSSTSTPLSESPLPPQSVSAEHMTSLSSPPATSEPLASSSASSAMPPSQPQPRPDIRDMSKYVAPPPATRTQFSFLSAPDHRGVLTKQNRATNGVVPNNDAKMPFPMWSSSLTSPKMELQRMKMDSWIAPHLSAGFHEESAVEKFVAWISERADAAEVKSSFGGGEKEEDGSSSSSPRPLSSYLSYALRRHVQLKLRAGGSCRGVFARRSFAPGDVILSIPTAVGISRPAAVRHPPSTTQSPNGETPAEVFGDAQQKSSATNDELPPPPLWGLTLNSETLRKYSVAAQQRCVPSYDTIWDIVSKRRSSLDPYTHPLFADQIYSALFLACEKEAG</sequence>
<name>A0A0S4IJS1_BODSA</name>
<dbReference type="Proteomes" id="UP000051952">
    <property type="component" value="Unassembled WGS sequence"/>
</dbReference>
<reference evidence="3" key="1">
    <citation type="submission" date="2015-09" db="EMBL/GenBank/DDBJ databases">
        <authorList>
            <consortium name="Pathogen Informatics"/>
        </authorList>
    </citation>
    <scope>NUCLEOTIDE SEQUENCE [LARGE SCALE GENOMIC DNA]</scope>
    <source>
        <strain evidence="3">Lake Konstanz</strain>
    </source>
</reference>
<feature type="region of interest" description="Disordered" evidence="1">
    <location>
        <begin position="1"/>
        <end position="88"/>
    </location>
</feature>
<evidence type="ECO:0000313" key="3">
    <source>
        <dbReference type="Proteomes" id="UP000051952"/>
    </source>
</evidence>
<dbReference type="EMBL" id="CYKH01000010">
    <property type="protein sequence ID" value="CUE57995.1"/>
    <property type="molecule type" value="Genomic_DNA"/>
</dbReference>
<protein>
    <submittedName>
        <fullName evidence="2">GPI-anchored surface protein, putative</fullName>
    </submittedName>
</protein>
<evidence type="ECO:0000313" key="2">
    <source>
        <dbReference type="EMBL" id="CUE57995.1"/>
    </source>
</evidence>
<gene>
    <name evidence="2" type="ORF">BSAL_49200</name>
</gene>
<feature type="region of interest" description="Disordered" evidence="1">
    <location>
        <begin position="253"/>
        <end position="294"/>
    </location>
</feature>
<dbReference type="SUPFAM" id="SSF82199">
    <property type="entry name" value="SET domain"/>
    <property type="match status" value="1"/>
</dbReference>
<dbReference type="OrthoDB" id="272966at2759"/>
<dbReference type="VEuPathDB" id="TriTrypDB:BSAL_49200"/>
<keyword evidence="3" id="KW-1185">Reference proteome</keyword>